<keyword evidence="4 9" id="KW-0812">Transmembrane</keyword>
<evidence type="ECO:0000256" key="2">
    <source>
        <dbReference type="ARBA" id="ARBA00022448"/>
    </source>
</evidence>
<sequence>MDLTSGLFNAILIVPTINVLLFFNFIFSAIGLPGSFGFSIIALTVAIRLLLNPASRQQIDMAKKMQEMKPHLDILGEKHKDDKKKLQEEQMKLYKEMGVNPAAGCLYALVQIPVFIGLYQALNIFLAGEPITKVAVAVNKIVYIPFLKIATIDPWFFGFNIGIAPSNFPKYGLHYLAIPVITAILQYYQVKVTMSQTPPKPKKEGEKSTDMQSMMSGQMLYIFPLMIGYFAYVLPAGLSLYWNVFSIFSIIQYKGNPLKSLLVKIPKK</sequence>
<dbReference type="AlphaFoldDB" id="A0A1F7GLC8"/>
<protein>
    <recommendedName>
        <fullName evidence="11">Membrane insertase YidC/Oxa/ALB C-terminal domain-containing protein</fullName>
    </recommendedName>
</protein>
<feature type="transmembrane region" description="Helical" evidence="10">
    <location>
        <begin position="142"/>
        <end position="161"/>
    </location>
</feature>
<evidence type="ECO:0000256" key="7">
    <source>
        <dbReference type="ARBA" id="ARBA00023136"/>
    </source>
</evidence>
<reference evidence="12 13" key="1">
    <citation type="journal article" date="2016" name="Nat. Commun.">
        <title>Thousands of microbial genomes shed light on interconnected biogeochemical processes in an aquifer system.</title>
        <authorList>
            <person name="Anantharaman K."/>
            <person name="Brown C.T."/>
            <person name="Hug L.A."/>
            <person name="Sharon I."/>
            <person name="Castelle C.J."/>
            <person name="Probst A.J."/>
            <person name="Thomas B.C."/>
            <person name="Singh A."/>
            <person name="Wilkins M.J."/>
            <person name="Karaoz U."/>
            <person name="Brodie E.L."/>
            <person name="Williams K.H."/>
            <person name="Hubbard S.S."/>
            <person name="Banfield J.F."/>
        </authorList>
    </citation>
    <scope>NUCLEOTIDE SEQUENCE [LARGE SCALE GENOMIC DNA]</scope>
</reference>
<evidence type="ECO:0000313" key="13">
    <source>
        <dbReference type="Proteomes" id="UP000176850"/>
    </source>
</evidence>
<evidence type="ECO:0000313" key="12">
    <source>
        <dbReference type="EMBL" id="OGK19352.1"/>
    </source>
</evidence>
<comment type="caution">
    <text evidence="12">The sequence shown here is derived from an EMBL/GenBank/DDBJ whole genome shotgun (WGS) entry which is preliminary data.</text>
</comment>
<dbReference type="InterPro" id="IPR047196">
    <property type="entry name" value="YidC_ALB_C"/>
</dbReference>
<evidence type="ECO:0000256" key="1">
    <source>
        <dbReference type="ARBA" id="ARBA00004651"/>
    </source>
</evidence>
<feature type="transmembrane region" description="Helical" evidence="10">
    <location>
        <begin position="36"/>
        <end position="55"/>
    </location>
</feature>
<feature type="transmembrane region" description="Helical" evidence="10">
    <location>
        <begin position="173"/>
        <end position="190"/>
    </location>
</feature>
<dbReference type="Proteomes" id="UP000176850">
    <property type="component" value="Unassembled WGS sequence"/>
</dbReference>
<dbReference type="GO" id="GO:0051205">
    <property type="term" value="P:protein insertion into membrane"/>
    <property type="evidence" value="ECO:0007669"/>
    <property type="project" value="TreeGrafter"/>
</dbReference>
<dbReference type="Pfam" id="PF02096">
    <property type="entry name" value="60KD_IMP"/>
    <property type="match status" value="1"/>
</dbReference>
<organism evidence="12 13">
    <name type="scientific">Candidatus Roizmanbacteria bacterium RIFCSPHIGHO2_01_FULL_39_24</name>
    <dbReference type="NCBI Taxonomy" id="1802032"/>
    <lineage>
        <taxon>Bacteria</taxon>
        <taxon>Candidatus Roizmaniibacteriota</taxon>
    </lineage>
</organism>
<dbReference type="InterPro" id="IPR001708">
    <property type="entry name" value="YidC/ALB3/OXA1/COX18"/>
</dbReference>
<keyword evidence="3" id="KW-1003">Cell membrane</keyword>
<evidence type="ECO:0000256" key="4">
    <source>
        <dbReference type="ARBA" id="ARBA00022692"/>
    </source>
</evidence>
<dbReference type="PANTHER" id="PTHR12428">
    <property type="entry name" value="OXA1"/>
    <property type="match status" value="1"/>
</dbReference>
<keyword evidence="6 10" id="KW-1133">Transmembrane helix</keyword>
<feature type="domain" description="Membrane insertase YidC/Oxa/ALB C-terminal" evidence="11">
    <location>
        <begin position="36"/>
        <end position="252"/>
    </location>
</feature>
<keyword evidence="5" id="KW-0653">Protein transport</keyword>
<evidence type="ECO:0000256" key="10">
    <source>
        <dbReference type="SAM" id="Phobius"/>
    </source>
</evidence>
<evidence type="ECO:0000256" key="9">
    <source>
        <dbReference type="RuleBase" id="RU003945"/>
    </source>
</evidence>
<dbReference type="InterPro" id="IPR028055">
    <property type="entry name" value="YidC/Oxa/ALB_C"/>
</dbReference>
<proteinExistence type="inferred from homology"/>
<feature type="transmembrane region" description="Helical" evidence="10">
    <location>
        <begin position="221"/>
        <end position="244"/>
    </location>
</feature>
<dbReference type="GO" id="GO:0015031">
    <property type="term" value="P:protein transport"/>
    <property type="evidence" value="ECO:0007669"/>
    <property type="project" value="UniProtKB-KW"/>
</dbReference>
<dbReference type="NCBIfam" id="TIGR03592">
    <property type="entry name" value="yidC_oxa1_cterm"/>
    <property type="match status" value="1"/>
</dbReference>
<gene>
    <name evidence="12" type="ORF">A2799_02435</name>
</gene>
<name>A0A1F7GLC8_9BACT</name>
<keyword evidence="2" id="KW-0813">Transport</keyword>
<dbReference type="EMBL" id="MFZH01000012">
    <property type="protein sequence ID" value="OGK19352.1"/>
    <property type="molecule type" value="Genomic_DNA"/>
</dbReference>
<accession>A0A1F7GLC8</accession>
<evidence type="ECO:0000256" key="3">
    <source>
        <dbReference type="ARBA" id="ARBA00022475"/>
    </source>
</evidence>
<dbReference type="GO" id="GO:0005886">
    <property type="term" value="C:plasma membrane"/>
    <property type="evidence" value="ECO:0007669"/>
    <property type="project" value="UniProtKB-SubCell"/>
</dbReference>
<dbReference type="GO" id="GO:0032977">
    <property type="term" value="F:membrane insertase activity"/>
    <property type="evidence" value="ECO:0007669"/>
    <property type="project" value="InterPro"/>
</dbReference>
<evidence type="ECO:0000256" key="6">
    <source>
        <dbReference type="ARBA" id="ARBA00022989"/>
    </source>
</evidence>
<evidence type="ECO:0000256" key="8">
    <source>
        <dbReference type="ARBA" id="ARBA00023186"/>
    </source>
</evidence>
<evidence type="ECO:0000256" key="5">
    <source>
        <dbReference type="ARBA" id="ARBA00022927"/>
    </source>
</evidence>
<feature type="transmembrane region" description="Helical" evidence="10">
    <location>
        <begin position="101"/>
        <end position="122"/>
    </location>
</feature>
<comment type="subcellular location">
    <subcellularLocation>
        <location evidence="1">Cell membrane</location>
        <topology evidence="1">Multi-pass membrane protein</topology>
    </subcellularLocation>
    <subcellularLocation>
        <location evidence="9">Membrane</location>
        <topology evidence="9">Multi-pass membrane protein</topology>
    </subcellularLocation>
</comment>
<dbReference type="CDD" id="cd20070">
    <property type="entry name" value="5TM_YidC_Alb3"/>
    <property type="match status" value="1"/>
</dbReference>
<keyword evidence="8" id="KW-0143">Chaperone</keyword>
<dbReference type="PANTHER" id="PTHR12428:SF65">
    <property type="entry name" value="CYTOCHROME C OXIDASE ASSEMBLY PROTEIN COX18, MITOCHONDRIAL"/>
    <property type="match status" value="1"/>
</dbReference>
<comment type="similarity">
    <text evidence="9">Belongs to the OXA1/ALB3/YidC family.</text>
</comment>
<evidence type="ECO:0000259" key="11">
    <source>
        <dbReference type="Pfam" id="PF02096"/>
    </source>
</evidence>
<feature type="transmembrane region" description="Helical" evidence="10">
    <location>
        <begin position="7"/>
        <end position="30"/>
    </location>
</feature>
<keyword evidence="7 10" id="KW-0472">Membrane</keyword>